<evidence type="ECO:0000313" key="2">
    <source>
        <dbReference type="EMBL" id="MBQ0934493.1"/>
    </source>
</evidence>
<dbReference type="InterPro" id="IPR041581">
    <property type="entry name" value="Glyoxalase_6"/>
</dbReference>
<dbReference type="InterPro" id="IPR052164">
    <property type="entry name" value="Anthracycline_SecMetBiosynth"/>
</dbReference>
<proteinExistence type="predicted"/>
<protein>
    <submittedName>
        <fullName evidence="2">VOC family protein</fullName>
    </submittedName>
</protein>
<sequence>MKRVTGIGGIFFKAQDPKALGAWYKKHLGIDVEDWGGFGFRWNSPDNPEGVGSTIWSPFAADSGYFAPSTAPFMINYRVHDLHALLAALRAEGVTVMDKVEESEFGKFGWAIDPEGNKLELWQPPAGQ</sequence>
<dbReference type="InterPro" id="IPR037523">
    <property type="entry name" value="VOC_core"/>
</dbReference>
<reference evidence="2 3" key="1">
    <citation type="submission" date="2021-04" db="EMBL/GenBank/DDBJ databases">
        <title>The genome sequence of type strain Ideonella paludis KCTC 32238.</title>
        <authorList>
            <person name="Liu Y."/>
        </authorList>
    </citation>
    <scope>NUCLEOTIDE SEQUENCE [LARGE SCALE GENOMIC DNA]</scope>
    <source>
        <strain evidence="2 3">KCTC 32238</strain>
    </source>
</reference>
<dbReference type="PANTHER" id="PTHR33993:SF5">
    <property type="entry name" value="GLYOXALASE"/>
    <property type="match status" value="1"/>
</dbReference>
<dbReference type="Proteomes" id="UP000672097">
    <property type="component" value="Unassembled WGS sequence"/>
</dbReference>
<keyword evidence="3" id="KW-1185">Reference proteome</keyword>
<evidence type="ECO:0000259" key="1">
    <source>
        <dbReference type="PROSITE" id="PS51819"/>
    </source>
</evidence>
<dbReference type="RefSeq" id="WP_210806392.1">
    <property type="nucleotide sequence ID" value="NZ_JAGQDG010000001.1"/>
</dbReference>
<dbReference type="PANTHER" id="PTHR33993">
    <property type="entry name" value="GLYOXALASE-RELATED"/>
    <property type="match status" value="1"/>
</dbReference>
<comment type="caution">
    <text evidence="2">The sequence shown here is derived from an EMBL/GenBank/DDBJ whole genome shotgun (WGS) entry which is preliminary data.</text>
</comment>
<gene>
    <name evidence="2" type="ORF">KAK11_04055</name>
</gene>
<accession>A0ABS5DTM4</accession>
<dbReference type="EMBL" id="JAGQDG010000001">
    <property type="protein sequence ID" value="MBQ0934493.1"/>
    <property type="molecule type" value="Genomic_DNA"/>
</dbReference>
<dbReference type="PROSITE" id="PS51819">
    <property type="entry name" value="VOC"/>
    <property type="match status" value="1"/>
</dbReference>
<dbReference type="InterPro" id="IPR029068">
    <property type="entry name" value="Glyas_Bleomycin-R_OHBP_Dase"/>
</dbReference>
<feature type="domain" description="VOC" evidence="1">
    <location>
        <begin position="6"/>
        <end position="124"/>
    </location>
</feature>
<dbReference type="Gene3D" id="3.10.180.10">
    <property type="entry name" value="2,3-Dihydroxybiphenyl 1,2-Dioxygenase, domain 1"/>
    <property type="match status" value="1"/>
</dbReference>
<organism evidence="2 3">
    <name type="scientific">Ideonella paludis</name>
    <dbReference type="NCBI Taxonomy" id="1233411"/>
    <lineage>
        <taxon>Bacteria</taxon>
        <taxon>Pseudomonadati</taxon>
        <taxon>Pseudomonadota</taxon>
        <taxon>Betaproteobacteria</taxon>
        <taxon>Burkholderiales</taxon>
        <taxon>Sphaerotilaceae</taxon>
        <taxon>Ideonella</taxon>
    </lineage>
</organism>
<evidence type="ECO:0000313" key="3">
    <source>
        <dbReference type="Proteomes" id="UP000672097"/>
    </source>
</evidence>
<dbReference type="Pfam" id="PF18029">
    <property type="entry name" value="Glyoxalase_6"/>
    <property type="match status" value="1"/>
</dbReference>
<name>A0ABS5DTM4_9BURK</name>
<dbReference type="SUPFAM" id="SSF54593">
    <property type="entry name" value="Glyoxalase/Bleomycin resistance protein/Dihydroxybiphenyl dioxygenase"/>
    <property type="match status" value="1"/>
</dbReference>